<dbReference type="Gene3D" id="3.40.640.10">
    <property type="entry name" value="Type I PLP-dependent aspartate aminotransferase-like (Major domain)"/>
    <property type="match status" value="1"/>
</dbReference>
<dbReference type="PANTHER" id="PTHR45744">
    <property type="entry name" value="TYROSINE AMINOTRANSFERASE"/>
    <property type="match status" value="1"/>
</dbReference>
<gene>
    <name evidence="1" type="ORF">OIU84_029178</name>
</gene>
<accession>A0AAD6P7M0</accession>
<dbReference type="Proteomes" id="UP001162972">
    <property type="component" value="Chromosome 7"/>
</dbReference>
<dbReference type="EMBL" id="JAPFFJ010000009">
    <property type="protein sequence ID" value="KAJ6419020.1"/>
    <property type="molecule type" value="Genomic_DNA"/>
</dbReference>
<name>A0AAD6P7M0_9ROSI</name>
<keyword evidence="2" id="KW-1185">Reference proteome</keyword>
<dbReference type="GO" id="GO:0004838">
    <property type="term" value="F:L-tyrosine-2-oxoglutarate transaminase activity"/>
    <property type="evidence" value="ECO:0007669"/>
    <property type="project" value="TreeGrafter"/>
</dbReference>
<dbReference type="PANTHER" id="PTHR45744:SF11">
    <property type="entry name" value="TYROSINE AMINOTRANSFERASE"/>
    <property type="match status" value="1"/>
</dbReference>
<evidence type="ECO:0000313" key="1">
    <source>
        <dbReference type="EMBL" id="KAJ6419020.1"/>
    </source>
</evidence>
<sequence>MGRNVLKTETPTSIDDAVYFLKENLNVGDHRPSISFGFGDPSCFECFRTTPIAEDAIAEAVRSAKFNSYAPTGGILPARRVLFLKS</sequence>
<dbReference type="AlphaFoldDB" id="A0AAD6P7M0"/>
<dbReference type="InterPro" id="IPR015421">
    <property type="entry name" value="PyrdxlP-dep_Trfase_major"/>
</dbReference>
<evidence type="ECO:0000313" key="2">
    <source>
        <dbReference type="Proteomes" id="UP001162972"/>
    </source>
</evidence>
<reference evidence="1 2" key="1">
    <citation type="journal article" date="2023" name="Int. J. Mol. Sci.">
        <title>De Novo Assembly and Annotation of 11 Diverse Shrub Willow (Salix) Genomes Reveals Novel Gene Organization in Sex-Linked Regions.</title>
        <authorList>
            <person name="Hyden B."/>
            <person name="Feng K."/>
            <person name="Yates T.B."/>
            <person name="Jawdy S."/>
            <person name="Cereghino C."/>
            <person name="Smart L.B."/>
            <person name="Muchero W."/>
        </authorList>
    </citation>
    <scope>NUCLEOTIDE SEQUENCE [LARGE SCALE GENOMIC DNA]</scope>
    <source>
        <tissue evidence="1">Shoot tip</tissue>
    </source>
</reference>
<proteinExistence type="predicted"/>
<organism evidence="1 2">
    <name type="scientific">Salix udensis</name>
    <dbReference type="NCBI Taxonomy" id="889485"/>
    <lineage>
        <taxon>Eukaryota</taxon>
        <taxon>Viridiplantae</taxon>
        <taxon>Streptophyta</taxon>
        <taxon>Embryophyta</taxon>
        <taxon>Tracheophyta</taxon>
        <taxon>Spermatophyta</taxon>
        <taxon>Magnoliopsida</taxon>
        <taxon>eudicotyledons</taxon>
        <taxon>Gunneridae</taxon>
        <taxon>Pentapetalae</taxon>
        <taxon>rosids</taxon>
        <taxon>fabids</taxon>
        <taxon>Malpighiales</taxon>
        <taxon>Salicaceae</taxon>
        <taxon>Saliceae</taxon>
        <taxon>Salix</taxon>
    </lineage>
</organism>
<dbReference type="InterPro" id="IPR015422">
    <property type="entry name" value="PyrdxlP-dep_Trfase_small"/>
</dbReference>
<comment type="caution">
    <text evidence="1">The sequence shown here is derived from an EMBL/GenBank/DDBJ whole genome shotgun (WGS) entry which is preliminary data.</text>
</comment>
<protein>
    <submittedName>
        <fullName evidence="1">Uncharacterized protein</fullName>
    </submittedName>
</protein>
<dbReference type="Gene3D" id="3.90.1150.10">
    <property type="entry name" value="Aspartate Aminotransferase, domain 1"/>
    <property type="match status" value="1"/>
</dbReference>
<dbReference type="GO" id="GO:0006572">
    <property type="term" value="P:L-tyrosine catabolic process"/>
    <property type="evidence" value="ECO:0007669"/>
    <property type="project" value="TreeGrafter"/>
</dbReference>